<reference evidence="3" key="1">
    <citation type="journal article" name="DNA Res.">
        <title>The physiological potential of anammox bacteria as revealed by their core genome structure.</title>
        <authorList>
            <person name="Okubo T."/>
            <person name="Toyoda A."/>
            <person name="Fukuhara K."/>
            <person name="Uchiyama I."/>
            <person name="Harigaya Y."/>
            <person name="Kuroiwa M."/>
            <person name="Suzuki T."/>
            <person name="Murakami Y."/>
            <person name="Suwa Y."/>
            <person name="Takami H."/>
        </authorList>
    </citation>
    <scope>NUCLEOTIDE SEQUENCE</scope>
    <source>
        <strain evidence="3">317325-3</strain>
    </source>
</reference>
<dbReference type="SUPFAM" id="SSF53756">
    <property type="entry name" value="UDP-Glycosyltransferase/glycogen phosphorylase"/>
    <property type="match status" value="1"/>
</dbReference>
<name>A0A809S204_9PROT</name>
<dbReference type="KEGG" id="ddz:DSYM_02700"/>
<evidence type="ECO:0000259" key="1">
    <source>
        <dbReference type="Pfam" id="PF00534"/>
    </source>
</evidence>
<dbReference type="Pfam" id="PF13579">
    <property type="entry name" value="Glyco_trans_4_4"/>
    <property type="match status" value="1"/>
</dbReference>
<feature type="domain" description="Glycosyltransferase subfamily 4-like N-terminal" evidence="2">
    <location>
        <begin position="49"/>
        <end position="170"/>
    </location>
</feature>
<dbReference type="PANTHER" id="PTHR45947">
    <property type="entry name" value="SULFOQUINOVOSYL TRANSFERASE SQD2"/>
    <property type="match status" value="1"/>
</dbReference>
<accession>A0A809S204</accession>
<dbReference type="EMBL" id="AP021857">
    <property type="protein sequence ID" value="BBO19571.1"/>
    <property type="molecule type" value="Genomic_DNA"/>
</dbReference>
<evidence type="ECO:0000313" key="3">
    <source>
        <dbReference type="EMBL" id="BBO19571.1"/>
    </source>
</evidence>
<dbReference type="InterPro" id="IPR050194">
    <property type="entry name" value="Glycosyltransferase_grp1"/>
</dbReference>
<feature type="domain" description="Glycosyl transferase family 1" evidence="1">
    <location>
        <begin position="189"/>
        <end position="354"/>
    </location>
</feature>
<gene>
    <name evidence="3" type="ORF">DSYM_02700</name>
</gene>
<dbReference type="Gene3D" id="3.40.50.2000">
    <property type="entry name" value="Glycogen Phosphorylase B"/>
    <property type="match status" value="2"/>
</dbReference>
<dbReference type="GO" id="GO:0016757">
    <property type="term" value="F:glycosyltransferase activity"/>
    <property type="evidence" value="ECO:0007669"/>
    <property type="project" value="InterPro"/>
</dbReference>
<keyword evidence="3" id="KW-0808">Transferase</keyword>
<dbReference type="Pfam" id="PF00534">
    <property type="entry name" value="Glycos_transf_1"/>
    <property type="match status" value="1"/>
</dbReference>
<dbReference type="InterPro" id="IPR028098">
    <property type="entry name" value="Glyco_trans_4-like_N"/>
</dbReference>
<dbReference type="InterPro" id="IPR001296">
    <property type="entry name" value="Glyco_trans_1"/>
</dbReference>
<evidence type="ECO:0000313" key="4">
    <source>
        <dbReference type="Proteomes" id="UP000662914"/>
    </source>
</evidence>
<sequence length="377" mass="40682">MTTQRICFVVSSSLTARAFLTGHFAALGRRYAIDLAANAGGQDGLGDIMLHVRVVPVRILRRIAPMADLVALYRLYRLFRRERYAAVSSVTPKAGLLALLAAAATRIPLRIHIFTGQVWTTRTGWKRALLKAADRLMASLATHVLADSPSQRDFLVAEGVAPAGKVRVLGEGSICGVDGERFRPDAGRRTDIRHTHGIPEEAVVFLFLGRLNRDKGVADLAEAFASLDHPAAYLLVVGPDEEGMREAMLARLGAAAERCRFVGFTDRPEDCMAAGDVFCLPSYREGFGMVVIEAAAAGLPAIASRIYGVIDAVEDGVTGLLHAPGDVGGMAALMNTLARDPTRRAAMGQAARERALRLFASQTVTQAWLDFYRQLLG</sequence>
<dbReference type="PANTHER" id="PTHR45947:SF3">
    <property type="entry name" value="SULFOQUINOVOSYL TRANSFERASE SQD2"/>
    <property type="match status" value="1"/>
</dbReference>
<organism evidence="3 4">
    <name type="scientific">Candidatus Desulfobacillus denitrificans</name>
    <dbReference type="NCBI Taxonomy" id="2608985"/>
    <lineage>
        <taxon>Bacteria</taxon>
        <taxon>Pseudomonadati</taxon>
        <taxon>Pseudomonadota</taxon>
        <taxon>Betaproteobacteria</taxon>
        <taxon>Candidatus Desulfobacillus</taxon>
    </lineage>
</organism>
<dbReference type="AlphaFoldDB" id="A0A809S204"/>
<dbReference type="Proteomes" id="UP000662914">
    <property type="component" value="Chromosome"/>
</dbReference>
<evidence type="ECO:0000259" key="2">
    <source>
        <dbReference type="Pfam" id="PF13579"/>
    </source>
</evidence>
<protein>
    <submittedName>
        <fullName evidence="3">Glycosyltransferase</fullName>
    </submittedName>
</protein>
<proteinExistence type="predicted"/>